<keyword evidence="1" id="KW-0812">Transmembrane</keyword>
<organism evidence="2 3">
    <name type="scientific">Stenotrophomonas capsici</name>
    <dbReference type="NCBI Taxonomy" id="3110230"/>
    <lineage>
        <taxon>Bacteria</taxon>
        <taxon>Pseudomonadati</taxon>
        <taxon>Pseudomonadota</taxon>
        <taxon>Gammaproteobacteria</taxon>
        <taxon>Lysobacterales</taxon>
        <taxon>Lysobacteraceae</taxon>
        <taxon>Stenotrophomonas</taxon>
    </lineage>
</organism>
<feature type="transmembrane region" description="Helical" evidence="1">
    <location>
        <begin position="158"/>
        <end position="181"/>
    </location>
</feature>
<dbReference type="InterPro" id="IPR052712">
    <property type="entry name" value="Acid_resist_chaperone_HdeD"/>
</dbReference>
<sequence length="188" mass="19885">MGGSPVFPAGSLFSALTRNWWVVLLFGLLAVVFGVLTLMSPVRTAALLAWWLGVMAVVEGVVVLVGLVSGAAPVSRGWAVFYALVSIAFGVLAILNPLATASVLLLFLAGWLIVGGIYRIVFAIRVRKHIRGEWMLVLSGLLAVALGVMFALNPLSGLMVTSLWIGALALVYGVLQVIAAFRLRALKA</sequence>
<protein>
    <submittedName>
        <fullName evidence="2">DUF308 domain-containing protein</fullName>
    </submittedName>
</protein>
<dbReference type="InterPro" id="IPR005325">
    <property type="entry name" value="DUF308_memb"/>
</dbReference>
<accession>A0ABU5V4E0</accession>
<dbReference type="PANTHER" id="PTHR34989:SF1">
    <property type="entry name" value="PROTEIN HDED"/>
    <property type="match status" value="1"/>
</dbReference>
<dbReference type="EMBL" id="JAYFUH010000220">
    <property type="protein sequence ID" value="MEA5668176.1"/>
    <property type="molecule type" value="Genomic_DNA"/>
</dbReference>
<keyword evidence="3" id="KW-1185">Reference proteome</keyword>
<evidence type="ECO:0000256" key="1">
    <source>
        <dbReference type="SAM" id="Phobius"/>
    </source>
</evidence>
<gene>
    <name evidence="2" type="ORF">VA603_11575</name>
</gene>
<feature type="transmembrane region" description="Helical" evidence="1">
    <location>
        <begin position="20"/>
        <end position="42"/>
    </location>
</feature>
<comment type="caution">
    <text evidence="2">The sequence shown here is derived from an EMBL/GenBank/DDBJ whole genome shotgun (WGS) entry which is preliminary data.</text>
</comment>
<dbReference type="PANTHER" id="PTHR34989">
    <property type="entry name" value="PROTEIN HDED"/>
    <property type="match status" value="1"/>
</dbReference>
<keyword evidence="1" id="KW-1133">Transmembrane helix</keyword>
<reference evidence="2 3" key="1">
    <citation type="submission" date="2023-12" db="EMBL/GenBank/DDBJ databases">
        <title>Stenotrophomonas guangdongensis sp. nov., isolated from wilted pepper plants (Capsicum annuum).</title>
        <authorList>
            <person name="Qiu M."/>
            <person name="Li Y."/>
            <person name="Liu Q."/>
            <person name="Zhang X."/>
            <person name="Huang Y."/>
            <person name="Guo R."/>
            <person name="Hu M."/>
            <person name="Zhou J."/>
            <person name="Zhou X."/>
        </authorList>
    </citation>
    <scope>NUCLEOTIDE SEQUENCE [LARGE SCALE GENOMIC DNA]</scope>
    <source>
        <strain evidence="2 3">MH1</strain>
    </source>
</reference>
<keyword evidence="1" id="KW-0472">Membrane</keyword>
<evidence type="ECO:0000313" key="2">
    <source>
        <dbReference type="EMBL" id="MEA5668176.1"/>
    </source>
</evidence>
<dbReference type="Proteomes" id="UP001301653">
    <property type="component" value="Unassembled WGS sequence"/>
</dbReference>
<dbReference type="RefSeq" id="WP_192288244.1">
    <property type="nucleotide sequence ID" value="NZ_JAYFUH010000220.1"/>
</dbReference>
<name>A0ABU5V4E0_9GAMM</name>
<feature type="transmembrane region" description="Helical" evidence="1">
    <location>
        <begin position="101"/>
        <end position="122"/>
    </location>
</feature>
<feature type="transmembrane region" description="Helical" evidence="1">
    <location>
        <begin position="48"/>
        <end position="70"/>
    </location>
</feature>
<dbReference type="Pfam" id="PF03729">
    <property type="entry name" value="DUF308"/>
    <property type="match status" value="1"/>
</dbReference>
<proteinExistence type="predicted"/>
<feature type="transmembrane region" description="Helical" evidence="1">
    <location>
        <begin position="77"/>
        <end position="95"/>
    </location>
</feature>
<evidence type="ECO:0000313" key="3">
    <source>
        <dbReference type="Proteomes" id="UP001301653"/>
    </source>
</evidence>
<feature type="transmembrane region" description="Helical" evidence="1">
    <location>
        <begin position="134"/>
        <end position="152"/>
    </location>
</feature>